<feature type="non-terminal residue" evidence="1">
    <location>
        <position position="1"/>
    </location>
</feature>
<organism evidence="1">
    <name type="scientific">Arion vulgaris</name>
    <dbReference type="NCBI Taxonomy" id="1028688"/>
    <lineage>
        <taxon>Eukaryota</taxon>
        <taxon>Metazoa</taxon>
        <taxon>Spiralia</taxon>
        <taxon>Lophotrochozoa</taxon>
        <taxon>Mollusca</taxon>
        <taxon>Gastropoda</taxon>
        <taxon>Heterobranchia</taxon>
        <taxon>Euthyneura</taxon>
        <taxon>Panpulmonata</taxon>
        <taxon>Eupulmonata</taxon>
        <taxon>Stylommatophora</taxon>
        <taxon>Helicina</taxon>
        <taxon>Arionoidea</taxon>
        <taxon>Arionidae</taxon>
        <taxon>Arion</taxon>
    </lineage>
</organism>
<proteinExistence type="predicted"/>
<name>A0A0B7BXE9_9EUPU</name>
<accession>A0A0B7BXE9</accession>
<dbReference type="AlphaFoldDB" id="A0A0B7BXE9"/>
<protein>
    <submittedName>
        <fullName evidence="1">Uncharacterized protein</fullName>
    </submittedName>
</protein>
<evidence type="ECO:0000313" key="1">
    <source>
        <dbReference type="EMBL" id="CEK97643.1"/>
    </source>
</evidence>
<reference evidence="1" key="1">
    <citation type="submission" date="2014-12" db="EMBL/GenBank/DDBJ databases">
        <title>Insight into the proteome of Arion vulgaris.</title>
        <authorList>
            <person name="Aradska J."/>
            <person name="Bulat T."/>
            <person name="Smidak R."/>
            <person name="Sarate P."/>
            <person name="Gangsoo J."/>
            <person name="Sialana F."/>
            <person name="Bilban M."/>
            <person name="Lubec G."/>
        </authorList>
    </citation>
    <scope>NUCLEOTIDE SEQUENCE</scope>
    <source>
        <tissue evidence="1">Skin</tissue>
    </source>
</reference>
<sequence>LLDDDDDKCVYKPDVTLIKLSINTNNMEIGIILFGVKLLRLTKIHFISFHFLLPTIA</sequence>
<gene>
    <name evidence="1" type="primary">ORF216464</name>
</gene>
<dbReference type="EMBL" id="HACG01050778">
    <property type="protein sequence ID" value="CEK97643.1"/>
    <property type="molecule type" value="Transcribed_RNA"/>
</dbReference>